<accession>A0A9P9RFM5</accession>
<reference evidence="1" key="1">
    <citation type="journal article" date="2021" name="Nat. Commun.">
        <title>Genetic determinants of endophytism in the Arabidopsis root mycobiome.</title>
        <authorList>
            <person name="Mesny F."/>
            <person name="Miyauchi S."/>
            <person name="Thiergart T."/>
            <person name="Pickel B."/>
            <person name="Atanasova L."/>
            <person name="Karlsson M."/>
            <person name="Huettel B."/>
            <person name="Barry K.W."/>
            <person name="Haridas S."/>
            <person name="Chen C."/>
            <person name="Bauer D."/>
            <person name="Andreopoulos W."/>
            <person name="Pangilinan J."/>
            <person name="LaButti K."/>
            <person name="Riley R."/>
            <person name="Lipzen A."/>
            <person name="Clum A."/>
            <person name="Drula E."/>
            <person name="Henrissat B."/>
            <person name="Kohler A."/>
            <person name="Grigoriev I.V."/>
            <person name="Martin F.M."/>
            <person name="Hacquard S."/>
        </authorList>
    </citation>
    <scope>NUCLEOTIDE SEQUENCE</scope>
    <source>
        <strain evidence="1">FSSC 5 MPI-SDFR-AT-0091</strain>
    </source>
</reference>
<dbReference type="AlphaFoldDB" id="A0A9P9RFM5"/>
<proteinExistence type="predicted"/>
<dbReference type="EMBL" id="JAGTJS010000001">
    <property type="protein sequence ID" value="KAH7276235.1"/>
    <property type="molecule type" value="Genomic_DNA"/>
</dbReference>
<comment type="caution">
    <text evidence="1">The sequence shown here is derived from an EMBL/GenBank/DDBJ whole genome shotgun (WGS) entry which is preliminary data.</text>
</comment>
<name>A0A9P9RFM5_FUSSL</name>
<dbReference type="OrthoDB" id="3660930at2759"/>
<organism evidence="1 2">
    <name type="scientific">Fusarium solani</name>
    <name type="common">Filamentous fungus</name>
    <dbReference type="NCBI Taxonomy" id="169388"/>
    <lineage>
        <taxon>Eukaryota</taxon>
        <taxon>Fungi</taxon>
        <taxon>Dikarya</taxon>
        <taxon>Ascomycota</taxon>
        <taxon>Pezizomycotina</taxon>
        <taxon>Sordariomycetes</taxon>
        <taxon>Hypocreomycetidae</taxon>
        <taxon>Hypocreales</taxon>
        <taxon>Nectriaceae</taxon>
        <taxon>Fusarium</taxon>
        <taxon>Fusarium solani species complex</taxon>
    </lineage>
</organism>
<keyword evidence="2" id="KW-1185">Reference proteome</keyword>
<sequence length="153" mass="17260">MKPSTTLIGFITTQVLCILAKAPIDADRADLEAECGELGVMEWNLDELPEGTNITNLRKCREHPATISEQRLYLHKRRCHSKDEDTEYGCADGWCWKTNCDNKKGSGHWCWLAYEGGHGDWTSCGRWEDCRWSYDNDNAKCGQGGCSACRCSC</sequence>
<protein>
    <submittedName>
        <fullName evidence="1">Victoriocin</fullName>
    </submittedName>
</protein>
<evidence type="ECO:0000313" key="1">
    <source>
        <dbReference type="EMBL" id="KAH7276235.1"/>
    </source>
</evidence>
<gene>
    <name evidence="1" type="ORF">B0J15DRAFT_476693</name>
</gene>
<evidence type="ECO:0000313" key="2">
    <source>
        <dbReference type="Proteomes" id="UP000736672"/>
    </source>
</evidence>
<dbReference type="Proteomes" id="UP000736672">
    <property type="component" value="Unassembled WGS sequence"/>
</dbReference>